<name>A0A841L8A7_9SPHN</name>
<evidence type="ECO:0000313" key="1">
    <source>
        <dbReference type="EMBL" id="MBB6228867.1"/>
    </source>
</evidence>
<keyword evidence="2" id="KW-1185">Reference proteome</keyword>
<dbReference type="AlphaFoldDB" id="A0A841L8A7"/>
<gene>
    <name evidence="1" type="ORF">FHS79_003060</name>
</gene>
<sequence>MDYDRDIALDRYRDMQLAVAGVEALYLLVRAPYLRADLCFDGTDGFEPCLPWFIQHAQLQGQMGHEAAMQGVIEQGPSAIAAMPIIGDNRMSELFAAAGFERVQPVFRGLWYAMWAVRAG</sequence>
<dbReference type="RefSeq" id="WP_184201998.1">
    <property type="nucleotide sequence ID" value="NZ_BMOX01000014.1"/>
</dbReference>
<proteinExistence type="predicted"/>
<evidence type="ECO:0000313" key="2">
    <source>
        <dbReference type="Proteomes" id="UP000538147"/>
    </source>
</evidence>
<comment type="caution">
    <text evidence="1">The sequence shown here is derived from an EMBL/GenBank/DDBJ whole genome shotgun (WGS) entry which is preliminary data.</text>
</comment>
<reference evidence="1 2" key="1">
    <citation type="submission" date="2020-08" db="EMBL/GenBank/DDBJ databases">
        <title>Genomic Encyclopedia of Type Strains, Phase IV (KMG-IV): sequencing the most valuable type-strain genomes for metagenomic binning, comparative biology and taxonomic classification.</title>
        <authorList>
            <person name="Goeker M."/>
        </authorList>
    </citation>
    <scope>NUCLEOTIDE SEQUENCE [LARGE SCALE GENOMIC DNA]</scope>
    <source>
        <strain evidence="1 2">DSM 102189</strain>
    </source>
</reference>
<dbReference type="EMBL" id="JACIIV010000026">
    <property type="protein sequence ID" value="MBB6228867.1"/>
    <property type="molecule type" value="Genomic_DNA"/>
</dbReference>
<accession>A0A841L8A7</accession>
<dbReference type="Proteomes" id="UP000538147">
    <property type="component" value="Unassembled WGS sequence"/>
</dbReference>
<protein>
    <submittedName>
        <fullName evidence="1">Uncharacterized protein</fullName>
    </submittedName>
</protein>
<organism evidence="1 2">
    <name type="scientific">Polymorphobacter multimanifer</name>
    <dbReference type="NCBI Taxonomy" id="1070431"/>
    <lineage>
        <taxon>Bacteria</taxon>
        <taxon>Pseudomonadati</taxon>
        <taxon>Pseudomonadota</taxon>
        <taxon>Alphaproteobacteria</taxon>
        <taxon>Sphingomonadales</taxon>
        <taxon>Sphingosinicellaceae</taxon>
        <taxon>Polymorphobacter</taxon>
    </lineage>
</organism>